<evidence type="ECO:0000256" key="1">
    <source>
        <dbReference type="ARBA" id="ARBA00022531"/>
    </source>
</evidence>
<gene>
    <name evidence="5" type="ORF">IQ247_24610</name>
</gene>
<evidence type="ECO:0000313" key="6">
    <source>
        <dbReference type="Proteomes" id="UP000620559"/>
    </source>
</evidence>
<proteinExistence type="predicted"/>
<evidence type="ECO:0000256" key="3">
    <source>
        <dbReference type="SAM" id="Phobius"/>
    </source>
</evidence>
<dbReference type="PROSITE" id="PS51002">
    <property type="entry name" value="CYTB_NTER"/>
    <property type="match status" value="1"/>
</dbReference>
<reference evidence="5" key="1">
    <citation type="submission" date="2020-10" db="EMBL/GenBank/DDBJ databases">
        <authorList>
            <person name="Castelo-Branco R."/>
            <person name="Eusebio N."/>
            <person name="Adriana R."/>
            <person name="Vieira A."/>
            <person name="Brugerolle De Fraissinette N."/>
            <person name="Rezende De Castro R."/>
            <person name="Schneider M.P."/>
            <person name="Vasconcelos V."/>
            <person name="Leao P.N."/>
        </authorList>
    </citation>
    <scope>NUCLEOTIDE SEQUENCE</scope>
    <source>
        <strain evidence="5">LEGE 06105</strain>
    </source>
</reference>
<dbReference type="GO" id="GO:0015979">
    <property type="term" value="P:photosynthesis"/>
    <property type="evidence" value="ECO:0007669"/>
    <property type="project" value="UniProtKB-KW"/>
</dbReference>
<feature type="domain" description="Cytochrome b/b6 N-terminal region profile" evidence="4">
    <location>
        <begin position="1"/>
        <end position="198"/>
    </location>
</feature>
<dbReference type="GO" id="GO:0022904">
    <property type="term" value="P:respiratory electron transport chain"/>
    <property type="evidence" value="ECO:0007669"/>
    <property type="project" value="InterPro"/>
</dbReference>
<dbReference type="Proteomes" id="UP000620559">
    <property type="component" value="Unassembled WGS sequence"/>
</dbReference>
<keyword evidence="3" id="KW-0812">Transmembrane</keyword>
<protein>
    <submittedName>
        <fullName evidence="5">Cytochrome bc complex cytochrome b subunit</fullName>
    </submittedName>
</protein>
<dbReference type="InterPro" id="IPR005797">
    <property type="entry name" value="Cyt_b/b6_N"/>
</dbReference>
<dbReference type="AlphaFoldDB" id="A0A8J7F693"/>
<keyword evidence="3" id="KW-0472">Membrane</keyword>
<dbReference type="RefSeq" id="WP_193924031.1">
    <property type="nucleotide sequence ID" value="NZ_JADEWL010000119.1"/>
</dbReference>
<organism evidence="5 6">
    <name type="scientific">Plectonema cf. radiosum LEGE 06105</name>
    <dbReference type="NCBI Taxonomy" id="945769"/>
    <lineage>
        <taxon>Bacteria</taxon>
        <taxon>Bacillati</taxon>
        <taxon>Cyanobacteriota</taxon>
        <taxon>Cyanophyceae</taxon>
        <taxon>Oscillatoriophycideae</taxon>
        <taxon>Oscillatoriales</taxon>
        <taxon>Microcoleaceae</taxon>
        <taxon>Plectonema</taxon>
    </lineage>
</organism>
<dbReference type="SUPFAM" id="SSF81342">
    <property type="entry name" value="Transmembrane di-heme cytochromes"/>
    <property type="match status" value="1"/>
</dbReference>
<feature type="transmembrane region" description="Helical" evidence="3">
    <location>
        <begin position="16"/>
        <end position="41"/>
    </location>
</feature>
<evidence type="ECO:0000313" key="5">
    <source>
        <dbReference type="EMBL" id="MBE9215807.1"/>
    </source>
</evidence>
<dbReference type="GO" id="GO:0016491">
    <property type="term" value="F:oxidoreductase activity"/>
    <property type="evidence" value="ECO:0007669"/>
    <property type="project" value="InterPro"/>
</dbReference>
<keyword evidence="6" id="KW-1185">Reference proteome</keyword>
<dbReference type="Gene3D" id="1.20.810.10">
    <property type="entry name" value="Cytochrome Bc1 Complex, Chain C"/>
    <property type="match status" value="1"/>
</dbReference>
<keyword evidence="1" id="KW-0602">Photosynthesis</keyword>
<evidence type="ECO:0000259" key="4">
    <source>
        <dbReference type="PROSITE" id="PS51002"/>
    </source>
</evidence>
<feature type="transmembrane region" description="Helical" evidence="3">
    <location>
        <begin position="71"/>
        <end position="89"/>
    </location>
</feature>
<dbReference type="InterPro" id="IPR016174">
    <property type="entry name" value="Di-haem_cyt_TM"/>
</dbReference>
<feature type="transmembrane region" description="Helical" evidence="3">
    <location>
        <begin position="101"/>
        <end position="123"/>
    </location>
</feature>
<dbReference type="InterPro" id="IPR027387">
    <property type="entry name" value="Cytb/b6-like_sf"/>
</dbReference>
<dbReference type="EMBL" id="JADEWL010000119">
    <property type="protein sequence ID" value="MBE9215807.1"/>
    <property type="molecule type" value="Genomic_DNA"/>
</dbReference>
<comment type="caution">
    <text evidence="5">The sequence shown here is derived from an EMBL/GenBank/DDBJ whole genome shotgun (WGS) entry which is preliminary data.</text>
</comment>
<keyword evidence="3" id="KW-1133">Transmembrane helix</keyword>
<keyword evidence="2" id="KW-0793">Thylakoid</keyword>
<sequence length="215" mass="23806">MVVQESRFDTVMRRTATILSVVIVTFCLIAATTGILLSIYYEPASGRAYQSLKMITEEIQYGWLFRKAHNLAGNGVIIVALIQIVVMFLGRKFTKSWYTAWVSGIFLTLAVIGLSWTSMILGWDQLGFWRFNIELGTIEAIPFVGEQLREILIGGSGVSTLTVQRLYTIHSYILSTAAIILAIVHLSSVLWVEKQASKPNSEELIQGIGASVAES</sequence>
<accession>A0A8J7F693</accession>
<feature type="transmembrane region" description="Helical" evidence="3">
    <location>
        <begin position="169"/>
        <end position="192"/>
    </location>
</feature>
<dbReference type="GO" id="GO:0009055">
    <property type="term" value="F:electron transfer activity"/>
    <property type="evidence" value="ECO:0007669"/>
    <property type="project" value="InterPro"/>
</dbReference>
<name>A0A8J7F693_9CYAN</name>
<dbReference type="PANTHER" id="PTHR19271">
    <property type="entry name" value="CYTOCHROME B"/>
    <property type="match status" value="1"/>
</dbReference>
<dbReference type="Pfam" id="PF00033">
    <property type="entry name" value="Cytochrome_B"/>
    <property type="match status" value="1"/>
</dbReference>
<dbReference type="GO" id="GO:0016020">
    <property type="term" value="C:membrane"/>
    <property type="evidence" value="ECO:0007669"/>
    <property type="project" value="InterPro"/>
</dbReference>
<evidence type="ECO:0000256" key="2">
    <source>
        <dbReference type="ARBA" id="ARBA00023078"/>
    </source>
</evidence>
<dbReference type="PANTHER" id="PTHR19271:SF16">
    <property type="entry name" value="CYTOCHROME B"/>
    <property type="match status" value="1"/>
</dbReference>